<dbReference type="AlphaFoldDB" id="A0A8C4QSE7"/>
<dbReference type="GO" id="GO:0005667">
    <property type="term" value="C:transcription regulator complex"/>
    <property type="evidence" value="ECO:0007669"/>
    <property type="project" value="TreeGrafter"/>
</dbReference>
<evidence type="ECO:0000256" key="1">
    <source>
        <dbReference type="SAM" id="MobiDB-lite"/>
    </source>
</evidence>
<dbReference type="Pfam" id="PF15991">
    <property type="entry name" value="G_path_suppress"/>
    <property type="match status" value="1"/>
</dbReference>
<dbReference type="InterPro" id="IPR026094">
    <property type="entry name" value="GPS2"/>
</dbReference>
<evidence type="ECO:0000313" key="3">
    <source>
        <dbReference type="Proteomes" id="UP000694388"/>
    </source>
</evidence>
<dbReference type="PANTHER" id="PTHR22654:SF2">
    <property type="entry name" value="G PROTEIN PATHWAY SUPPRESSOR 2"/>
    <property type="match status" value="1"/>
</dbReference>
<reference evidence="2" key="1">
    <citation type="submission" date="2025-08" db="UniProtKB">
        <authorList>
            <consortium name="Ensembl"/>
        </authorList>
    </citation>
    <scope>IDENTIFICATION</scope>
</reference>
<dbReference type="Ensembl" id="ENSEBUT00000020474.1">
    <property type="protein sequence ID" value="ENSEBUP00000019899.1"/>
    <property type="gene ID" value="ENSEBUG00000012341.1"/>
</dbReference>
<feature type="region of interest" description="Disordered" evidence="1">
    <location>
        <begin position="194"/>
        <end position="230"/>
    </location>
</feature>
<feature type="compositionally biased region" description="Polar residues" evidence="1">
    <location>
        <begin position="203"/>
        <end position="230"/>
    </location>
</feature>
<dbReference type="Proteomes" id="UP000694388">
    <property type="component" value="Unplaced"/>
</dbReference>
<protein>
    <submittedName>
        <fullName evidence="2">G protein pathway suppressor 2</fullName>
    </submittedName>
</protein>
<feature type="compositionally biased region" description="Polar residues" evidence="1">
    <location>
        <begin position="380"/>
        <end position="389"/>
    </location>
</feature>
<reference evidence="2" key="2">
    <citation type="submission" date="2025-09" db="UniProtKB">
        <authorList>
            <consortium name="Ensembl"/>
        </authorList>
    </citation>
    <scope>IDENTIFICATION</scope>
</reference>
<name>A0A8C4QSE7_EPTBU</name>
<dbReference type="GeneTree" id="ENSGT00390000004049"/>
<sequence length="389" mass="43806">MTFFNRPFCFVNVSESFKGPGVRMPALLERPKMTKTMAVALHKHVMRERERKRQEEEEADKIMEQKLKEEQQRRKKKEEEERMSLEETSEQICKLEGKLASLQQEKHQLFLQLKKVLNEEDKRRAKIKEQNELAALSQQPYASSLQMHPSSHLIVHGSHIATGRSHGLLGDRPKSQLYSPTAIPARAYASSGFPSAQADPSAFPTSQAGHAYSSSQTQRVFTQSQQTQAYPTANQPIRAAASSAFQAFPPFVSHQQPVYSVHGQFAPQPGTAYLSSSMPLQKQLEHANQQSGFSDTTPLHPLHAQSIHAGQQLLQPTQLHVPLQASKTAMVPYPHQTRPTSPNAFPHGTASQHTSPAPTTHQRTGFQQGGQQPTRHRYIQHQQPHQYYK</sequence>
<feature type="compositionally biased region" description="Polar residues" evidence="1">
    <location>
        <begin position="337"/>
        <end position="373"/>
    </location>
</feature>
<feature type="region of interest" description="Disordered" evidence="1">
    <location>
        <begin position="332"/>
        <end position="389"/>
    </location>
</feature>
<evidence type="ECO:0000313" key="2">
    <source>
        <dbReference type="Ensembl" id="ENSEBUP00000019899.1"/>
    </source>
</evidence>
<proteinExistence type="predicted"/>
<dbReference type="PANTHER" id="PTHR22654">
    <property type="entry name" value="G PROTEIN PATHWAY SUPPRESSOR 2"/>
    <property type="match status" value="1"/>
</dbReference>
<keyword evidence="3" id="KW-1185">Reference proteome</keyword>
<organism evidence="2 3">
    <name type="scientific">Eptatretus burgeri</name>
    <name type="common">Inshore hagfish</name>
    <dbReference type="NCBI Taxonomy" id="7764"/>
    <lineage>
        <taxon>Eukaryota</taxon>
        <taxon>Metazoa</taxon>
        <taxon>Chordata</taxon>
        <taxon>Craniata</taxon>
        <taxon>Vertebrata</taxon>
        <taxon>Cyclostomata</taxon>
        <taxon>Myxini</taxon>
        <taxon>Myxiniformes</taxon>
        <taxon>Myxinidae</taxon>
        <taxon>Eptatretinae</taxon>
        <taxon>Eptatretus</taxon>
    </lineage>
</organism>
<feature type="compositionally biased region" description="Basic and acidic residues" evidence="1">
    <location>
        <begin position="47"/>
        <end position="85"/>
    </location>
</feature>
<accession>A0A8C4QSE7</accession>
<feature type="region of interest" description="Disordered" evidence="1">
    <location>
        <begin position="46"/>
        <end position="89"/>
    </location>
</feature>
<dbReference type="GO" id="GO:0003712">
    <property type="term" value="F:transcription coregulator activity"/>
    <property type="evidence" value="ECO:0007669"/>
    <property type="project" value="TreeGrafter"/>
</dbReference>
<dbReference type="GO" id="GO:0006357">
    <property type="term" value="P:regulation of transcription by RNA polymerase II"/>
    <property type="evidence" value="ECO:0007669"/>
    <property type="project" value="TreeGrafter"/>
</dbReference>